<evidence type="ECO:0000256" key="1">
    <source>
        <dbReference type="SAM" id="MobiDB-lite"/>
    </source>
</evidence>
<evidence type="ECO:0000256" key="2">
    <source>
        <dbReference type="SAM" id="Phobius"/>
    </source>
</evidence>
<evidence type="ECO:0000313" key="4">
    <source>
        <dbReference type="Proteomes" id="UP000076761"/>
    </source>
</evidence>
<reference evidence="3 4" key="1">
    <citation type="journal article" date="2016" name="Mol. Biol. Evol.">
        <title>Comparative Genomics of Early-Diverging Mushroom-Forming Fungi Provides Insights into the Origins of Lignocellulose Decay Capabilities.</title>
        <authorList>
            <person name="Nagy L.G."/>
            <person name="Riley R."/>
            <person name="Tritt A."/>
            <person name="Adam C."/>
            <person name="Daum C."/>
            <person name="Floudas D."/>
            <person name="Sun H."/>
            <person name="Yadav J.S."/>
            <person name="Pangilinan J."/>
            <person name="Larsson K.H."/>
            <person name="Matsuura K."/>
            <person name="Barry K."/>
            <person name="Labutti K."/>
            <person name="Kuo R."/>
            <person name="Ohm R.A."/>
            <person name="Bhattacharya S.S."/>
            <person name="Shirouzu T."/>
            <person name="Yoshinaga Y."/>
            <person name="Martin F.M."/>
            <person name="Grigoriev I.V."/>
            <person name="Hibbett D.S."/>
        </authorList>
    </citation>
    <scope>NUCLEOTIDE SEQUENCE [LARGE SCALE GENOMIC DNA]</scope>
    <source>
        <strain evidence="3 4">HHB14362 ss-1</strain>
    </source>
</reference>
<protein>
    <submittedName>
        <fullName evidence="3">Uncharacterized protein</fullName>
    </submittedName>
</protein>
<dbReference type="InParanoid" id="A0A165UXH3"/>
<organism evidence="3 4">
    <name type="scientific">Neolentinus lepideus HHB14362 ss-1</name>
    <dbReference type="NCBI Taxonomy" id="1314782"/>
    <lineage>
        <taxon>Eukaryota</taxon>
        <taxon>Fungi</taxon>
        <taxon>Dikarya</taxon>
        <taxon>Basidiomycota</taxon>
        <taxon>Agaricomycotina</taxon>
        <taxon>Agaricomycetes</taxon>
        <taxon>Gloeophyllales</taxon>
        <taxon>Gloeophyllaceae</taxon>
        <taxon>Neolentinus</taxon>
    </lineage>
</organism>
<accession>A0A165UXH3</accession>
<feature type="compositionally biased region" description="Polar residues" evidence="1">
    <location>
        <begin position="8"/>
        <end position="26"/>
    </location>
</feature>
<dbReference type="EMBL" id="KV425556">
    <property type="protein sequence ID" value="KZT28846.1"/>
    <property type="molecule type" value="Genomic_DNA"/>
</dbReference>
<evidence type="ECO:0000313" key="3">
    <source>
        <dbReference type="EMBL" id="KZT28846.1"/>
    </source>
</evidence>
<gene>
    <name evidence="3" type="ORF">NEOLEDRAFT_1129102</name>
</gene>
<sequence>MVHRLREQSQQSRQGCSAYFSSSSSHQKITLTPVGAGLTGAITLITNTFGVLMWVGVLAFGWRVSVKGRGEEVGE</sequence>
<keyword evidence="4" id="KW-1185">Reference proteome</keyword>
<keyword evidence="2" id="KW-0812">Transmembrane</keyword>
<feature type="region of interest" description="Disordered" evidence="1">
    <location>
        <begin position="1"/>
        <end position="26"/>
    </location>
</feature>
<dbReference type="AlphaFoldDB" id="A0A165UXH3"/>
<name>A0A165UXH3_9AGAM</name>
<dbReference type="Proteomes" id="UP000076761">
    <property type="component" value="Unassembled WGS sequence"/>
</dbReference>
<feature type="transmembrane region" description="Helical" evidence="2">
    <location>
        <begin position="41"/>
        <end position="62"/>
    </location>
</feature>
<keyword evidence="2" id="KW-0472">Membrane</keyword>
<keyword evidence="2" id="KW-1133">Transmembrane helix</keyword>
<proteinExistence type="predicted"/>